<dbReference type="GO" id="GO:0022857">
    <property type="term" value="F:transmembrane transporter activity"/>
    <property type="evidence" value="ECO:0007669"/>
    <property type="project" value="InterPro"/>
</dbReference>
<keyword evidence="6 7" id="KW-0472">Membrane</keyword>
<evidence type="ECO:0000313" key="10">
    <source>
        <dbReference type="EMBL" id="CAE7635412.1"/>
    </source>
</evidence>
<dbReference type="InterPro" id="IPR001958">
    <property type="entry name" value="Tet-R_TetA/multi-R_MdtG-like"/>
</dbReference>
<dbReference type="AlphaFoldDB" id="A0A812VQ22"/>
<feature type="transmembrane region" description="Helical" evidence="7">
    <location>
        <begin position="327"/>
        <end position="350"/>
    </location>
</feature>
<sequence>MRYQFLTGCLLLVSSQDVESGFGSTFPELQEDILLLQMDVKLSRGLTQTVDAPSVSEGFQAADSESPALLSESFKSEVEGGVMFGPKTSAALFLLSSCTFGLLCLCGAKPFITAPYSEVPEEEGESEEVKEQSLLVCYTVVFMDAFGFGVYAPFIPILCQTFSLQAHDMGTALAAFSLAQALATPFLGYLSDRFGRRPVLLAALAAESLAYLILSIAESFSCLLVGYTLAGASCGTIGVCNAYIAQNSSEEDRPVRLAYSSGSIALGLMLGPVVGAGLSHEGFSAAVRLVNWLFVFSSLAESENVLLRRQPKEESRSALESLPRLAWPLFFGAFLGNAGIAAAESCGALFVMDSYFRGSSSAAAESTQFFAYNMMISGILVIMITNFVFPMLMHTLRQQKTMFLGVCLRIVGYAGLGLAPTKWCFLASQLAVVTGDSLAAPNLSALLTEVVGKSSYGIALGTLSTFQAAARVLDTLPFATMYEKAPFLTVAVLAVASGALWFVVYWQMQLQSFRTPALGHEMPAEIPTRSGYPVS</sequence>
<keyword evidence="8" id="KW-0732">Signal</keyword>
<feature type="transmembrane region" description="Helical" evidence="7">
    <location>
        <begin position="223"/>
        <end position="245"/>
    </location>
</feature>
<evidence type="ECO:0000256" key="6">
    <source>
        <dbReference type="ARBA" id="ARBA00023136"/>
    </source>
</evidence>
<comment type="subcellular location">
    <subcellularLocation>
        <location evidence="1">Cell membrane</location>
        <topology evidence="1">Multi-pass membrane protein</topology>
    </subcellularLocation>
</comment>
<dbReference type="GO" id="GO:0005886">
    <property type="term" value="C:plasma membrane"/>
    <property type="evidence" value="ECO:0007669"/>
    <property type="project" value="UniProtKB-SubCell"/>
</dbReference>
<dbReference type="InterPro" id="IPR020846">
    <property type="entry name" value="MFS_dom"/>
</dbReference>
<dbReference type="PROSITE" id="PS50850">
    <property type="entry name" value="MFS"/>
    <property type="match status" value="1"/>
</dbReference>
<evidence type="ECO:0000256" key="1">
    <source>
        <dbReference type="ARBA" id="ARBA00004651"/>
    </source>
</evidence>
<accession>A0A812VQ22</accession>
<proteinExistence type="predicted"/>
<comment type="caution">
    <text evidence="10">The sequence shown here is derived from an EMBL/GenBank/DDBJ whole genome shotgun (WGS) entry which is preliminary data.</text>
</comment>
<dbReference type="Proteomes" id="UP000601435">
    <property type="component" value="Unassembled WGS sequence"/>
</dbReference>
<dbReference type="Gene3D" id="1.20.1250.20">
    <property type="entry name" value="MFS general substrate transporter like domains"/>
    <property type="match status" value="1"/>
</dbReference>
<feature type="signal peptide" evidence="8">
    <location>
        <begin position="1"/>
        <end position="20"/>
    </location>
</feature>
<dbReference type="PRINTS" id="PR01035">
    <property type="entry name" value="TCRTETA"/>
</dbReference>
<evidence type="ECO:0000313" key="11">
    <source>
        <dbReference type="Proteomes" id="UP000601435"/>
    </source>
</evidence>
<evidence type="ECO:0000256" key="2">
    <source>
        <dbReference type="ARBA" id="ARBA00022448"/>
    </source>
</evidence>
<keyword evidence="3" id="KW-1003">Cell membrane</keyword>
<gene>
    <name evidence="10" type="primary">tetA</name>
    <name evidence="10" type="ORF">SNEC2469_LOCUS17926</name>
</gene>
<dbReference type="SUPFAM" id="SSF103473">
    <property type="entry name" value="MFS general substrate transporter"/>
    <property type="match status" value="1"/>
</dbReference>
<dbReference type="Pfam" id="PF07690">
    <property type="entry name" value="MFS_1"/>
    <property type="match status" value="1"/>
</dbReference>
<evidence type="ECO:0000256" key="4">
    <source>
        <dbReference type="ARBA" id="ARBA00022692"/>
    </source>
</evidence>
<feature type="domain" description="Major facilitator superfamily (MFS) profile" evidence="9">
    <location>
        <begin position="133"/>
        <end position="509"/>
    </location>
</feature>
<dbReference type="InterPro" id="IPR011701">
    <property type="entry name" value="MFS"/>
</dbReference>
<feature type="transmembrane region" description="Helical" evidence="7">
    <location>
        <begin position="172"/>
        <end position="190"/>
    </location>
</feature>
<organism evidence="10 11">
    <name type="scientific">Symbiodinium necroappetens</name>
    <dbReference type="NCBI Taxonomy" id="1628268"/>
    <lineage>
        <taxon>Eukaryota</taxon>
        <taxon>Sar</taxon>
        <taxon>Alveolata</taxon>
        <taxon>Dinophyceae</taxon>
        <taxon>Suessiales</taxon>
        <taxon>Symbiodiniaceae</taxon>
        <taxon>Symbiodinium</taxon>
    </lineage>
</organism>
<name>A0A812VQ22_9DINO</name>
<dbReference type="InterPro" id="IPR036259">
    <property type="entry name" value="MFS_trans_sf"/>
</dbReference>
<feature type="transmembrane region" description="Helical" evidence="7">
    <location>
        <begin position="257"/>
        <end position="277"/>
    </location>
</feature>
<evidence type="ECO:0000256" key="7">
    <source>
        <dbReference type="SAM" id="Phobius"/>
    </source>
</evidence>
<dbReference type="InterPro" id="IPR005829">
    <property type="entry name" value="Sugar_transporter_CS"/>
</dbReference>
<dbReference type="PROSITE" id="PS00216">
    <property type="entry name" value="SUGAR_TRANSPORT_1"/>
    <property type="match status" value="1"/>
</dbReference>
<evidence type="ECO:0000256" key="8">
    <source>
        <dbReference type="SAM" id="SignalP"/>
    </source>
</evidence>
<dbReference type="OrthoDB" id="445969at2759"/>
<dbReference type="EMBL" id="CAJNJA010029875">
    <property type="protein sequence ID" value="CAE7635412.1"/>
    <property type="molecule type" value="Genomic_DNA"/>
</dbReference>
<dbReference type="PANTHER" id="PTHR23517">
    <property type="entry name" value="RESISTANCE PROTEIN MDTM, PUTATIVE-RELATED-RELATED"/>
    <property type="match status" value="1"/>
</dbReference>
<evidence type="ECO:0000256" key="5">
    <source>
        <dbReference type="ARBA" id="ARBA00022989"/>
    </source>
</evidence>
<keyword evidence="5 7" id="KW-1133">Transmembrane helix</keyword>
<feature type="transmembrane region" description="Helical" evidence="7">
    <location>
        <begin position="199"/>
        <end position="217"/>
    </location>
</feature>
<feature type="transmembrane region" description="Helical" evidence="7">
    <location>
        <begin position="370"/>
        <end position="389"/>
    </location>
</feature>
<reference evidence="10" key="1">
    <citation type="submission" date="2021-02" db="EMBL/GenBank/DDBJ databases">
        <authorList>
            <person name="Dougan E. K."/>
            <person name="Rhodes N."/>
            <person name="Thang M."/>
            <person name="Chan C."/>
        </authorList>
    </citation>
    <scope>NUCLEOTIDE SEQUENCE</scope>
</reference>
<feature type="chain" id="PRO_5032417807" evidence="8">
    <location>
        <begin position="21"/>
        <end position="535"/>
    </location>
</feature>
<keyword evidence="4 7" id="KW-0812">Transmembrane</keyword>
<protein>
    <submittedName>
        <fullName evidence="10">TetA protein</fullName>
    </submittedName>
</protein>
<feature type="transmembrane region" description="Helical" evidence="7">
    <location>
        <begin position="485"/>
        <end position="506"/>
    </location>
</feature>
<keyword evidence="2" id="KW-0813">Transport</keyword>
<dbReference type="InterPro" id="IPR050171">
    <property type="entry name" value="MFS_Transporters"/>
</dbReference>
<feature type="transmembrane region" description="Helical" evidence="7">
    <location>
        <begin position="133"/>
        <end position="152"/>
    </location>
</feature>
<keyword evidence="11" id="KW-1185">Reference proteome</keyword>
<evidence type="ECO:0000259" key="9">
    <source>
        <dbReference type="PROSITE" id="PS50850"/>
    </source>
</evidence>
<evidence type="ECO:0000256" key="3">
    <source>
        <dbReference type="ARBA" id="ARBA00022475"/>
    </source>
</evidence>